<dbReference type="InterPro" id="IPR051362">
    <property type="entry name" value="WD_repeat_creC_regulators"/>
</dbReference>
<feature type="repeat" description="WD" evidence="3">
    <location>
        <begin position="445"/>
        <end position="486"/>
    </location>
</feature>
<feature type="compositionally biased region" description="Low complexity" evidence="4">
    <location>
        <begin position="111"/>
        <end position="124"/>
    </location>
</feature>
<evidence type="ECO:0000256" key="3">
    <source>
        <dbReference type="PROSITE-ProRule" id="PRU00221"/>
    </source>
</evidence>
<dbReference type="InterPro" id="IPR015943">
    <property type="entry name" value="WD40/YVTN_repeat-like_dom_sf"/>
</dbReference>
<dbReference type="Proteomes" id="UP000027586">
    <property type="component" value="Unassembled WGS sequence"/>
</dbReference>
<dbReference type="InterPro" id="IPR036322">
    <property type="entry name" value="WD40_repeat_dom_sf"/>
</dbReference>
<keyword evidence="6" id="KW-1185">Reference proteome</keyword>
<keyword evidence="1 3" id="KW-0853">WD repeat</keyword>
<protein>
    <submittedName>
        <fullName evidence="5">Catabolite repression protein crec</fullName>
    </submittedName>
</protein>
<dbReference type="Pfam" id="PF00400">
    <property type="entry name" value="WD40"/>
    <property type="match status" value="3"/>
</dbReference>
<feature type="compositionally biased region" description="Low complexity" evidence="4">
    <location>
        <begin position="140"/>
        <end position="149"/>
    </location>
</feature>
<dbReference type="GO" id="GO:0032153">
    <property type="term" value="C:cell division site"/>
    <property type="evidence" value="ECO:0007669"/>
    <property type="project" value="TreeGrafter"/>
</dbReference>
<dbReference type="PANTHER" id="PTHR14107:SF16">
    <property type="entry name" value="AT02583P"/>
    <property type="match status" value="1"/>
</dbReference>
<evidence type="ECO:0000256" key="1">
    <source>
        <dbReference type="ARBA" id="ARBA00022574"/>
    </source>
</evidence>
<evidence type="ECO:0000313" key="5">
    <source>
        <dbReference type="EMBL" id="CDH55399.1"/>
    </source>
</evidence>
<dbReference type="GO" id="GO:0051286">
    <property type="term" value="C:cell tip"/>
    <property type="evidence" value="ECO:0007669"/>
    <property type="project" value="TreeGrafter"/>
</dbReference>
<evidence type="ECO:0000256" key="2">
    <source>
        <dbReference type="ARBA" id="ARBA00022737"/>
    </source>
</evidence>
<dbReference type="AlphaFoldDB" id="A0A068RZF7"/>
<dbReference type="VEuPathDB" id="FungiDB:LCOR_06541.1"/>
<dbReference type="SMART" id="SM00320">
    <property type="entry name" value="WD40"/>
    <property type="match status" value="5"/>
</dbReference>
<proteinExistence type="predicted"/>
<dbReference type="InterPro" id="IPR001680">
    <property type="entry name" value="WD40_rpt"/>
</dbReference>
<dbReference type="GO" id="GO:0045013">
    <property type="term" value="P:carbon catabolite repression of transcription"/>
    <property type="evidence" value="ECO:0007669"/>
    <property type="project" value="TreeGrafter"/>
</dbReference>
<dbReference type="PROSITE" id="PS50294">
    <property type="entry name" value="WD_REPEATS_REGION"/>
    <property type="match status" value="1"/>
</dbReference>
<accession>A0A068RZF7</accession>
<dbReference type="GO" id="GO:0005634">
    <property type="term" value="C:nucleus"/>
    <property type="evidence" value="ECO:0007669"/>
    <property type="project" value="TreeGrafter"/>
</dbReference>
<evidence type="ECO:0000256" key="4">
    <source>
        <dbReference type="SAM" id="MobiDB-lite"/>
    </source>
</evidence>
<dbReference type="STRING" id="1263082.A0A068RZF7"/>
<evidence type="ECO:0000313" key="6">
    <source>
        <dbReference type="Proteomes" id="UP000027586"/>
    </source>
</evidence>
<gene>
    <name evidence="5" type="ORF">LCOR_06541.1</name>
</gene>
<name>A0A068RZF7_9FUNG</name>
<dbReference type="SUPFAM" id="SSF50978">
    <property type="entry name" value="WD40 repeat-like"/>
    <property type="match status" value="1"/>
</dbReference>
<dbReference type="PANTHER" id="PTHR14107">
    <property type="entry name" value="WD REPEAT PROTEIN"/>
    <property type="match status" value="1"/>
</dbReference>
<reference evidence="5" key="1">
    <citation type="submission" date="2013-08" db="EMBL/GenBank/DDBJ databases">
        <title>Gene expansion shapes genome architecture in the human pathogen Lichtheimia corymbifera: an evolutionary genomics analysis in the ancient terrestrial Mucorales (Mucoromycotina).</title>
        <authorList>
            <person name="Schwartze V.U."/>
            <person name="Winter S."/>
            <person name="Shelest E."/>
            <person name="Marcet-Houben M."/>
            <person name="Horn F."/>
            <person name="Wehner S."/>
            <person name="Hoffmann K."/>
            <person name="Riege K."/>
            <person name="Sammeth M."/>
            <person name="Nowrousian M."/>
            <person name="Valiante V."/>
            <person name="Linde J."/>
            <person name="Jacobsen I.D."/>
            <person name="Marz M."/>
            <person name="Brakhage A.A."/>
            <person name="Gabaldon T."/>
            <person name="Bocker S."/>
            <person name="Voigt K."/>
        </authorList>
    </citation>
    <scope>NUCLEOTIDE SEQUENCE [LARGE SCALE GENOMIC DNA]</scope>
    <source>
        <strain evidence="5">FSU 9682</strain>
    </source>
</reference>
<feature type="region of interest" description="Disordered" evidence="4">
    <location>
        <begin position="104"/>
        <end position="163"/>
    </location>
</feature>
<comment type="caution">
    <text evidence="5">The sequence shown here is derived from an EMBL/GenBank/DDBJ whole genome shotgun (WGS) entry which is preliminary data.</text>
</comment>
<dbReference type="PROSITE" id="PS50082">
    <property type="entry name" value="WD_REPEATS_2"/>
    <property type="match status" value="1"/>
</dbReference>
<sequence length="630" mass="69859">MSVSVTGGNFLTRRHSAGDALRSSSAPALTTYCPPSIPNHDCREFQAPEGTYQLAHHIAFRSLQPTFSIGTTASLISIKYKESVPNQMQRYEPLPGARSLIRRGSEDEDLSSISSSNSSHHTNTAIDHTNPRLGSSLEGPSFLSSASPSIIPPSPPPSTAFSFLSRNNTVGRRIPMTDITRTTSSFVSRIVTNNQLAKILVARTSDDTNLFYNCGSNFVWVDAFGRPKEPLSRVVFAKACPTSHDVNLLTRGSDHLDVIIGFTSGDVVWFDPLCNKYGRINKGGIMSSSSVTMIRWLPGSENIFMASFSDGVIIMFDKDREDEPFHPGDGMMTGFSSNTPPGMSGHHRRKHFSTGNLNAQQPQPHYIHKNTSNVTIEEQKYMFRISKPSPKASGRKSNPVSHWKLSSKSITAFAFSPDCQHVAVVGLDGLLRVINFVRETLDDIYQSYYGGLTSVAWSPDGRYILTGGEDDLVTIWAFHEQRIIARCQGHTSWVTGVAFDPWRCDENVYRFASVGEDAKLILWDFSVNALHRPKARTTTGRYRGSSVSSQHHPAPNILKALEDRTPILHPVQSKDHVAFLQPTMVKTVHADPCVGVYFREDVIVTTDRRGRVSIWQRPNIRTSNSMSNNI</sequence>
<dbReference type="EMBL" id="CBTN010000029">
    <property type="protein sequence ID" value="CDH55399.1"/>
    <property type="molecule type" value="Genomic_DNA"/>
</dbReference>
<organism evidence="5 6">
    <name type="scientific">Lichtheimia corymbifera JMRC:FSU:9682</name>
    <dbReference type="NCBI Taxonomy" id="1263082"/>
    <lineage>
        <taxon>Eukaryota</taxon>
        <taxon>Fungi</taxon>
        <taxon>Fungi incertae sedis</taxon>
        <taxon>Mucoromycota</taxon>
        <taxon>Mucoromycotina</taxon>
        <taxon>Mucoromycetes</taxon>
        <taxon>Mucorales</taxon>
        <taxon>Lichtheimiaceae</taxon>
        <taxon>Lichtheimia</taxon>
    </lineage>
</organism>
<dbReference type="OrthoDB" id="3367at2759"/>
<dbReference type="Gene3D" id="2.130.10.10">
    <property type="entry name" value="YVTN repeat-like/Quinoprotein amine dehydrogenase"/>
    <property type="match status" value="1"/>
</dbReference>
<keyword evidence="2" id="KW-0677">Repeat</keyword>